<proteinExistence type="inferred from homology"/>
<keyword evidence="9" id="KW-1185">Reference proteome</keyword>
<keyword evidence="6" id="KW-0472">Membrane</keyword>
<comment type="function">
    <text evidence="7">Component of the MICOS complex, a large protein complex of the mitochondrial inner membrane that plays crucial roles in the maintenance of crista junctions, inner membrane architecture, and formation of contact sites to the outer membrane.</text>
</comment>
<dbReference type="KEGG" id="bspl:114864057"/>
<keyword evidence="5 7" id="KW-0496">Mitochondrion</keyword>
<feature type="compositionally biased region" description="Polar residues" evidence="8">
    <location>
        <begin position="249"/>
        <end position="272"/>
    </location>
</feature>
<dbReference type="GO" id="GO:0061617">
    <property type="term" value="C:MICOS complex"/>
    <property type="evidence" value="ECO:0007669"/>
    <property type="project" value="UniProtKB-UniRule"/>
</dbReference>
<comment type="similarity">
    <text evidence="2">Belongs to the apolipoprotein O/MICOS complex subunit Mic27 family.</text>
</comment>
<dbReference type="GO" id="GO:0042407">
    <property type="term" value="P:cristae formation"/>
    <property type="evidence" value="ECO:0007669"/>
    <property type="project" value="InterPro"/>
</dbReference>
<evidence type="ECO:0000256" key="7">
    <source>
        <dbReference type="RuleBase" id="RU363021"/>
    </source>
</evidence>
<feature type="compositionally biased region" description="Basic and acidic residues" evidence="8">
    <location>
        <begin position="273"/>
        <end position="285"/>
    </location>
</feature>
<accession>A0A6P7NR40</accession>
<dbReference type="RefSeq" id="XP_029020505.1">
    <property type="nucleotide sequence ID" value="XM_029164672.3"/>
</dbReference>
<feature type="region of interest" description="Disordered" evidence="8">
    <location>
        <begin position="249"/>
        <end position="397"/>
    </location>
</feature>
<comment type="subcellular location">
    <subcellularLocation>
        <location evidence="7">Mitochondrion inner membrane</location>
    </subcellularLocation>
    <subcellularLocation>
        <location evidence="1">Mitochondrion membrane</location>
    </subcellularLocation>
</comment>
<gene>
    <name evidence="10" type="primary">apool</name>
</gene>
<evidence type="ECO:0000256" key="2">
    <source>
        <dbReference type="ARBA" id="ARBA00010904"/>
    </source>
</evidence>
<evidence type="ECO:0000256" key="8">
    <source>
        <dbReference type="SAM" id="MobiDB-lite"/>
    </source>
</evidence>
<dbReference type="Pfam" id="PF09769">
    <property type="entry name" value="ApoO"/>
    <property type="match status" value="1"/>
</dbReference>
<dbReference type="AlphaFoldDB" id="A0A6P7NR40"/>
<evidence type="ECO:0000313" key="9">
    <source>
        <dbReference type="Proteomes" id="UP000515150"/>
    </source>
</evidence>
<dbReference type="Proteomes" id="UP000515150">
    <property type="component" value="Chromosome 10"/>
</dbReference>
<evidence type="ECO:0000256" key="5">
    <source>
        <dbReference type="ARBA" id="ARBA00023128"/>
    </source>
</evidence>
<evidence type="ECO:0000313" key="10">
    <source>
        <dbReference type="RefSeq" id="XP_029020505.1"/>
    </source>
</evidence>
<sequence length="397" mass="41799">MAAKVVMVAVPTVLGIASIRVYNVSEAPADGITREKLNIYTPVPQSAQVFLPERPGVIESGLTTARESIMPFVQTVKGACFSVKTGSVNLYHAGEDAYYYLKDPPPGFLPRLSTITMAGLLGMVLARKGSRFKQLAVPLGLMFAGASVCYPAQTVAVVKVTGKKVYAAGQWSSATVSSLLAPKTLEQVDKKITPSQPQSSVEFAVVEVASESSSTPRATTSEVESAVSLSAEPGVGVITEEASLVTLSDSSFDQTQTDPNTAPSQTETITTSHEPHVPVESKEPSGLKQSPIEVPPQTSTAESMLSFHPEASTSAPSTEETLAPKSSEEPIVPAVESAEADEDNQSAAVEETPTLTPPTEQPSTESQKGSSSFKADPSLLDFGQSSPEDEDLYSTRS</sequence>
<protein>
    <recommendedName>
        <fullName evidence="7">MICOS complex subunit</fullName>
    </recommendedName>
</protein>
<dbReference type="InterPro" id="IPR019166">
    <property type="entry name" value="MIC26/MIC27"/>
</dbReference>
<dbReference type="InParanoid" id="A0A6P7NR40"/>
<keyword evidence="7" id="KW-0999">Mitochondrion inner membrane</keyword>
<feature type="compositionally biased region" description="Acidic residues" evidence="8">
    <location>
        <begin position="387"/>
        <end position="397"/>
    </location>
</feature>
<name>A0A6P7NR40_BETSP</name>
<evidence type="ECO:0000256" key="6">
    <source>
        <dbReference type="ARBA" id="ARBA00023136"/>
    </source>
</evidence>
<dbReference type="OrthoDB" id="5973346at2759"/>
<evidence type="ECO:0000256" key="3">
    <source>
        <dbReference type="ARBA" id="ARBA00022692"/>
    </source>
</evidence>
<dbReference type="CTD" id="139322"/>
<feature type="compositionally biased region" description="Polar residues" evidence="8">
    <location>
        <begin position="311"/>
        <end position="320"/>
    </location>
</feature>
<dbReference type="InterPro" id="IPR033182">
    <property type="entry name" value="MIC26/MIC27_animal"/>
</dbReference>
<keyword evidence="3" id="KW-0812">Transmembrane</keyword>
<organism evidence="9 10">
    <name type="scientific">Betta splendens</name>
    <name type="common">Siamese fighting fish</name>
    <dbReference type="NCBI Taxonomy" id="158456"/>
    <lineage>
        <taxon>Eukaryota</taxon>
        <taxon>Metazoa</taxon>
        <taxon>Chordata</taxon>
        <taxon>Craniata</taxon>
        <taxon>Vertebrata</taxon>
        <taxon>Euteleostomi</taxon>
        <taxon>Actinopterygii</taxon>
        <taxon>Neopterygii</taxon>
        <taxon>Teleostei</taxon>
        <taxon>Neoteleostei</taxon>
        <taxon>Acanthomorphata</taxon>
        <taxon>Anabantaria</taxon>
        <taxon>Anabantiformes</taxon>
        <taxon>Anabantoidei</taxon>
        <taxon>Osphronemidae</taxon>
        <taxon>Betta</taxon>
    </lineage>
</organism>
<evidence type="ECO:0000256" key="4">
    <source>
        <dbReference type="ARBA" id="ARBA00022989"/>
    </source>
</evidence>
<dbReference type="PANTHER" id="PTHR14564">
    <property type="entry name" value="MICOS COMPLEX SUBUNIT MIC26 / MIC27 FAMILY MEMBER"/>
    <property type="match status" value="1"/>
</dbReference>
<reference evidence="10" key="1">
    <citation type="submission" date="2025-08" db="UniProtKB">
        <authorList>
            <consortium name="RefSeq"/>
        </authorList>
    </citation>
    <scope>IDENTIFICATION</scope>
</reference>
<keyword evidence="4" id="KW-1133">Transmembrane helix</keyword>
<dbReference type="GeneID" id="114864057"/>
<evidence type="ECO:0000256" key="1">
    <source>
        <dbReference type="ARBA" id="ARBA00004325"/>
    </source>
</evidence>
<comment type="subunit">
    <text evidence="7">Component of the mitochondrial contact site and cristae organizing system (MICOS) complex.</text>
</comment>